<dbReference type="SMART" id="SM00304">
    <property type="entry name" value="HAMP"/>
    <property type="match status" value="2"/>
</dbReference>
<organism evidence="7 8">
    <name type="scientific">Niveibacterium umoris</name>
    <dbReference type="NCBI Taxonomy" id="1193620"/>
    <lineage>
        <taxon>Bacteria</taxon>
        <taxon>Pseudomonadati</taxon>
        <taxon>Pseudomonadota</taxon>
        <taxon>Betaproteobacteria</taxon>
        <taxon>Rhodocyclales</taxon>
        <taxon>Rhodocyclaceae</taxon>
        <taxon>Niveibacterium</taxon>
    </lineage>
</organism>
<evidence type="ECO:0000313" key="7">
    <source>
        <dbReference type="EMBL" id="MBB4012645.1"/>
    </source>
</evidence>
<dbReference type="EMBL" id="JACIET010000001">
    <property type="protein sequence ID" value="MBB4012645.1"/>
    <property type="molecule type" value="Genomic_DNA"/>
</dbReference>
<evidence type="ECO:0000313" key="8">
    <source>
        <dbReference type="Proteomes" id="UP000561045"/>
    </source>
</evidence>
<dbReference type="PRINTS" id="PR00260">
    <property type="entry name" value="CHEMTRNSDUCR"/>
</dbReference>
<evidence type="ECO:0000256" key="3">
    <source>
        <dbReference type="ARBA" id="ARBA00029447"/>
    </source>
</evidence>
<dbReference type="SUPFAM" id="SSF58104">
    <property type="entry name" value="Methyl-accepting chemotaxis protein (MCP) signaling domain"/>
    <property type="match status" value="1"/>
</dbReference>
<dbReference type="GO" id="GO:0007165">
    <property type="term" value="P:signal transduction"/>
    <property type="evidence" value="ECO:0007669"/>
    <property type="project" value="UniProtKB-KW"/>
</dbReference>
<comment type="similarity">
    <text evidence="3">Belongs to the methyl-accepting chemotaxis (MCP) protein family.</text>
</comment>
<dbReference type="RefSeq" id="WP_183634432.1">
    <property type="nucleotide sequence ID" value="NZ_BAABLE010000011.1"/>
</dbReference>
<comment type="caution">
    <text evidence="7">The sequence shown here is derived from an EMBL/GenBank/DDBJ whole genome shotgun (WGS) entry which is preliminary data.</text>
</comment>
<dbReference type="CDD" id="cd11386">
    <property type="entry name" value="MCP_signal"/>
    <property type="match status" value="1"/>
</dbReference>
<sequence>MSLRNKLLLLAAIGAACLVLLGSYSLWQIRSLGSQLHDSLATMQKATRLLQDVDGANLAFKTQVQEWKNILIRGNKQEQYDKYFKQFGEEEEKVAAKLKSAAKALGEFGMDPALAQKVLTEHATLGGKYRDALKGFDAADPETGKKVDAAVKGMDRPVSAAIKDLSAAVDKAIASHSESAMAGAAQGIAAATRWMVAGALVALLAMLGGSVLLSGAIIRPVLRLDSVMTQVAGEWDLRTRASLHGRDEIAHCGQALDSMLTRFQETISSLAAEANRVRSETRAVSDALTNLGTSANVQSDATSAVAAAVEQLTVAVGQVTDSSDEARRLAQQSLALCATGRESIGSTAREMGAIADRVSDTAGLLHELGAQSLAINGIVNTVKEIADQTNLLALNAAIEAARAGEQGRGFAVVADEVRKLAEKTAHSTGEIADLVAKIQASSQRAVTNVGEIVEEVKAQQVRTSDADKAIGSITEAAQQANSAASRIAEALAEQASASQSIAQQVERIANMCEDNSAGARQIGGSAGVLAELAQRLDQQASRFKV</sequence>
<dbReference type="GO" id="GO:0016020">
    <property type="term" value="C:membrane"/>
    <property type="evidence" value="ECO:0007669"/>
    <property type="project" value="UniProtKB-SubCell"/>
</dbReference>
<dbReference type="SMART" id="SM00283">
    <property type="entry name" value="MA"/>
    <property type="match status" value="1"/>
</dbReference>
<dbReference type="CDD" id="cd06225">
    <property type="entry name" value="HAMP"/>
    <property type="match status" value="1"/>
</dbReference>
<dbReference type="InterPro" id="IPR004090">
    <property type="entry name" value="Chemotax_Me-accpt_rcpt"/>
</dbReference>
<dbReference type="PROSITE" id="PS50111">
    <property type="entry name" value="CHEMOTAXIS_TRANSDUC_2"/>
    <property type="match status" value="1"/>
</dbReference>
<dbReference type="PANTHER" id="PTHR32089:SF112">
    <property type="entry name" value="LYSOZYME-LIKE PROTEIN-RELATED"/>
    <property type="match status" value="1"/>
</dbReference>
<dbReference type="PROSITE" id="PS51257">
    <property type="entry name" value="PROKAR_LIPOPROTEIN"/>
    <property type="match status" value="1"/>
</dbReference>
<protein>
    <submittedName>
        <fullName evidence="7">Methyl-accepting chemotaxis protein</fullName>
    </submittedName>
</protein>
<evidence type="ECO:0000256" key="1">
    <source>
        <dbReference type="ARBA" id="ARBA00004370"/>
    </source>
</evidence>
<evidence type="ECO:0000259" key="5">
    <source>
        <dbReference type="PROSITE" id="PS50111"/>
    </source>
</evidence>
<keyword evidence="2 4" id="KW-0807">Transducer</keyword>
<dbReference type="Gene3D" id="1.10.287.950">
    <property type="entry name" value="Methyl-accepting chemotaxis protein"/>
    <property type="match status" value="1"/>
</dbReference>
<evidence type="ECO:0000256" key="4">
    <source>
        <dbReference type="PROSITE-ProRule" id="PRU00284"/>
    </source>
</evidence>
<dbReference type="InterPro" id="IPR004089">
    <property type="entry name" value="MCPsignal_dom"/>
</dbReference>
<dbReference type="FunFam" id="1.10.287.950:FF:000001">
    <property type="entry name" value="Methyl-accepting chemotaxis sensory transducer"/>
    <property type="match status" value="1"/>
</dbReference>
<gene>
    <name evidence="7" type="ORF">GGR36_001953</name>
</gene>
<dbReference type="GO" id="GO:0006935">
    <property type="term" value="P:chemotaxis"/>
    <property type="evidence" value="ECO:0007669"/>
    <property type="project" value="InterPro"/>
</dbReference>
<keyword evidence="8" id="KW-1185">Reference proteome</keyword>
<dbReference type="PROSITE" id="PS50885">
    <property type="entry name" value="HAMP"/>
    <property type="match status" value="1"/>
</dbReference>
<feature type="domain" description="Methyl-accepting transducer" evidence="5">
    <location>
        <begin position="273"/>
        <end position="509"/>
    </location>
</feature>
<evidence type="ECO:0000256" key="2">
    <source>
        <dbReference type="ARBA" id="ARBA00023224"/>
    </source>
</evidence>
<dbReference type="GO" id="GO:0004888">
    <property type="term" value="F:transmembrane signaling receptor activity"/>
    <property type="evidence" value="ECO:0007669"/>
    <property type="project" value="InterPro"/>
</dbReference>
<feature type="domain" description="HAMP" evidence="6">
    <location>
        <begin position="215"/>
        <end position="268"/>
    </location>
</feature>
<dbReference type="AlphaFoldDB" id="A0A840BHE3"/>
<proteinExistence type="inferred from homology"/>
<dbReference type="InterPro" id="IPR003660">
    <property type="entry name" value="HAMP_dom"/>
</dbReference>
<dbReference type="PANTHER" id="PTHR32089">
    <property type="entry name" value="METHYL-ACCEPTING CHEMOTAXIS PROTEIN MCPB"/>
    <property type="match status" value="1"/>
</dbReference>
<dbReference type="Pfam" id="PF00015">
    <property type="entry name" value="MCPsignal"/>
    <property type="match status" value="1"/>
</dbReference>
<accession>A0A840BHE3</accession>
<evidence type="ECO:0000259" key="6">
    <source>
        <dbReference type="PROSITE" id="PS50885"/>
    </source>
</evidence>
<name>A0A840BHE3_9RHOO</name>
<dbReference type="Proteomes" id="UP000561045">
    <property type="component" value="Unassembled WGS sequence"/>
</dbReference>
<reference evidence="7 8" key="1">
    <citation type="submission" date="2020-08" db="EMBL/GenBank/DDBJ databases">
        <title>Genomic Encyclopedia of Type Strains, Phase IV (KMG-IV): sequencing the most valuable type-strain genomes for metagenomic binning, comparative biology and taxonomic classification.</title>
        <authorList>
            <person name="Goeker M."/>
        </authorList>
    </citation>
    <scope>NUCLEOTIDE SEQUENCE [LARGE SCALE GENOMIC DNA]</scope>
    <source>
        <strain evidence="7 8">DSM 106739</strain>
    </source>
</reference>
<comment type="subcellular location">
    <subcellularLocation>
        <location evidence="1">Membrane</location>
    </subcellularLocation>
</comment>